<dbReference type="AlphaFoldDB" id="A0A517PBN4"/>
<proteinExistence type="predicted"/>
<dbReference type="SUPFAM" id="SSF52309">
    <property type="entry name" value="N-(deoxy)ribosyltransferase-like"/>
    <property type="match status" value="1"/>
</dbReference>
<accession>A0A517PBN4</accession>
<protein>
    <recommendedName>
        <fullName evidence="1">Thoeris protein ThsB TIR-like domain-containing protein</fullName>
    </recommendedName>
</protein>
<dbReference type="RefSeq" id="WP_145359703.1">
    <property type="nucleotide sequence ID" value="NZ_CP036265.1"/>
</dbReference>
<feature type="domain" description="Thoeris protein ThsB TIR-like" evidence="1">
    <location>
        <begin position="7"/>
        <end position="97"/>
    </location>
</feature>
<dbReference type="InterPro" id="IPR015032">
    <property type="entry name" value="ThsB__TIR-like_domain"/>
</dbReference>
<gene>
    <name evidence="2" type="ORF">CA12_28780</name>
</gene>
<dbReference type="Proteomes" id="UP000318741">
    <property type="component" value="Chromosome"/>
</dbReference>
<evidence type="ECO:0000259" key="1">
    <source>
        <dbReference type="Pfam" id="PF08937"/>
    </source>
</evidence>
<sequence length="127" mass="14315">MGKKRIFISFPIEDKSAYHHLVGQARNENSPFEFVDMGVKKPWDEKWKTNCRTKIKGCDGVIALVSKNTASADGQLWEVGCALQEEVPVRGVHISVKERPSALPREFAGVRVVSWTWDNIANFLDSL</sequence>
<dbReference type="Pfam" id="PF08937">
    <property type="entry name" value="ThsB_TIR"/>
    <property type="match status" value="1"/>
</dbReference>
<organism evidence="2 3">
    <name type="scientific">Alienimonas californiensis</name>
    <dbReference type="NCBI Taxonomy" id="2527989"/>
    <lineage>
        <taxon>Bacteria</taxon>
        <taxon>Pseudomonadati</taxon>
        <taxon>Planctomycetota</taxon>
        <taxon>Planctomycetia</taxon>
        <taxon>Planctomycetales</taxon>
        <taxon>Planctomycetaceae</taxon>
        <taxon>Alienimonas</taxon>
    </lineage>
</organism>
<keyword evidence="3" id="KW-1185">Reference proteome</keyword>
<dbReference type="OrthoDB" id="9809731at2"/>
<dbReference type="KEGG" id="acaf:CA12_28780"/>
<evidence type="ECO:0000313" key="3">
    <source>
        <dbReference type="Proteomes" id="UP000318741"/>
    </source>
</evidence>
<dbReference type="Gene3D" id="3.40.50.450">
    <property type="match status" value="1"/>
</dbReference>
<name>A0A517PBN4_9PLAN</name>
<evidence type="ECO:0000313" key="2">
    <source>
        <dbReference type="EMBL" id="QDT16771.1"/>
    </source>
</evidence>
<dbReference type="EMBL" id="CP036265">
    <property type="protein sequence ID" value="QDT16771.1"/>
    <property type="molecule type" value="Genomic_DNA"/>
</dbReference>
<reference evidence="2 3" key="1">
    <citation type="submission" date="2019-02" db="EMBL/GenBank/DDBJ databases">
        <title>Deep-cultivation of Planctomycetes and their phenomic and genomic characterization uncovers novel biology.</title>
        <authorList>
            <person name="Wiegand S."/>
            <person name="Jogler M."/>
            <person name="Boedeker C."/>
            <person name="Pinto D."/>
            <person name="Vollmers J."/>
            <person name="Rivas-Marin E."/>
            <person name="Kohn T."/>
            <person name="Peeters S.H."/>
            <person name="Heuer A."/>
            <person name="Rast P."/>
            <person name="Oberbeckmann S."/>
            <person name="Bunk B."/>
            <person name="Jeske O."/>
            <person name="Meyerdierks A."/>
            <person name="Storesund J.E."/>
            <person name="Kallscheuer N."/>
            <person name="Luecker S."/>
            <person name="Lage O.M."/>
            <person name="Pohl T."/>
            <person name="Merkel B.J."/>
            <person name="Hornburger P."/>
            <person name="Mueller R.-W."/>
            <person name="Bruemmer F."/>
            <person name="Labrenz M."/>
            <person name="Spormann A.M."/>
            <person name="Op den Camp H."/>
            <person name="Overmann J."/>
            <person name="Amann R."/>
            <person name="Jetten M.S.M."/>
            <person name="Mascher T."/>
            <person name="Medema M.H."/>
            <person name="Devos D.P."/>
            <person name="Kaster A.-K."/>
            <person name="Ovreas L."/>
            <person name="Rohde M."/>
            <person name="Galperin M.Y."/>
            <person name="Jogler C."/>
        </authorList>
    </citation>
    <scope>NUCLEOTIDE SEQUENCE [LARGE SCALE GENOMIC DNA]</scope>
    <source>
        <strain evidence="2 3">CA12</strain>
    </source>
</reference>